<dbReference type="EMBL" id="BOOR01000018">
    <property type="protein sequence ID" value="GII54462.1"/>
    <property type="molecule type" value="Genomic_DNA"/>
</dbReference>
<reference evidence="1" key="1">
    <citation type="submission" date="2021-01" db="EMBL/GenBank/DDBJ databases">
        <title>Whole genome shotgun sequence of Planotetraspora thailandica NBRC 104271.</title>
        <authorList>
            <person name="Komaki H."/>
            <person name="Tamura T."/>
        </authorList>
    </citation>
    <scope>NUCLEOTIDE SEQUENCE</scope>
    <source>
        <strain evidence="1">NBRC 104271</strain>
    </source>
</reference>
<evidence type="ECO:0000313" key="1">
    <source>
        <dbReference type="EMBL" id="GII54462.1"/>
    </source>
</evidence>
<protein>
    <submittedName>
        <fullName evidence="1">Uncharacterized protein</fullName>
    </submittedName>
</protein>
<sequence>MYFGLVDRVCEDQIVECDVCGRAMRQWPIQPNQFQEQIWSCTWCYAATHVGGEWFEVSRPPYMPVDMRWERAVSDYLPPDIAHAFGFFDRTLCGIESAGMSPSDYLWFPERPNACHACREAADLIDQRWPQSMRDIDARVSVRRRPAVG</sequence>
<dbReference type="AlphaFoldDB" id="A0A8J3V2R5"/>
<dbReference type="Proteomes" id="UP000605992">
    <property type="component" value="Unassembled WGS sequence"/>
</dbReference>
<keyword evidence="2" id="KW-1185">Reference proteome</keyword>
<name>A0A8J3V2R5_9ACTN</name>
<comment type="caution">
    <text evidence="1">The sequence shown here is derived from an EMBL/GenBank/DDBJ whole genome shotgun (WGS) entry which is preliminary data.</text>
</comment>
<evidence type="ECO:0000313" key="2">
    <source>
        <dbReference type="Proteomes" id="UP000605992"/>
    </source>
</evidence>
<organism evidence="1 2">
    <name type="scientific">Planotetraspora thailandica</name>
    <dbReference type="NCBI Taxonomy" id="487172"/>
    <lineage>
        <taxon>Bacteria</taxon>
        <taxon>Bacillati</taxon>
        <taxon>Actinomycetota</taxon>
        <taxon>Actinomycetes</taxon>
        <taxon>Streptosporangiales</taxon>
        <taxon>Streptosporangiaceae</taxon>
        <taxon>Planotetraspora</taxon>
    </lineage>
</organism>
<proteinExistence type="predicted"/>
<gene>
    <name evidence="1" type="ORF">Pth03_28510</name>
</gene>
<accession>A0A8J3V2R5</accession>